<evidence type="ECO:0000313" key="2">
    <source>
        <dbReference type="EMBL" id="KAA6384123.1"/>
    </source>
</evidence>
<proteinExistence type="predicted"/>
<reference evidence="2 3" key="1">
    <citation type="submission" date="2019-03" db="EMBL/GenBank/DDBJ databases">
        <title>Single cell metagenomics reveals metabolic interactions within the superorganism composed of flagellate Streblomastix strix and complex community of Bacteroidetes bacteria on its surface.</title>
        <authorList>
            <person name="Treitli S.C."/>
            <person name="Kolisko M."/>
            <person name="Husnik F."/>
            <person name="Keeling P."/>
            <person name="Hampl V."/>
        </authorList>
    </citation>
    <scope>NUCLEOTIDE SEQUENCE [LARGE SCALE GENOMIC DNA]</scope>
    <source>
        <strain evidence="2">ST1C</strain>
    </source>
</reference>
<feature type="compositionally biased region" description="Basic and acidic residues" evidence="1">
    <location>
        <begin position="1"/>
        <end position="10"/>
    </location>
</feature>
<dbReference type="Proteomes" id="UP000324800">
    <property type="component" value="Unassembled WGS sequence"/>
</dbReference>
<dbReference type="AlphaFoldDB" id="A0A5J4VPD3"/>
<protein>
    <submittedName>
        <fullName evidence="2">Uncharacterized protein</fullName>
    </submittedName>
</protein>
<dbReference type="EMBL" id="SNRW01005906">
    <property type="protein sequence ID" value="KAA6384123.1"/>
    <property type="molecule type" value="Genomic_DNA"/>
</dbReference>
<evidence type="ECO:0000256" key="1">
    <source>
        <dbReference type="SAM" id="MobiDB-lite"/>
    </source>
</evidence>
<evidence type="ECO:0000313" key="3">
    <source>
        <dbReference type="Proteomes" id="UP000324800"/>
    </source>
</evidence>
<comment type="caution">
    <text evidence="2">The sequence shown here is derived from an EMBL/GenBank/DDBJ whole genome shotgun (WGS) entry which is preliminary data.</text>
</comment>
<feature type="region of interest" description="Disordered" evidence="1">
    <location>
        <begin position="1"/>
        <end position="26"/>
    </location>
</feature>
<sequence>MHKLALDEQHYSQSKPGADDSFKTQSHTVVRDKQTNGYFKQKTVDQIAEYQDSQYIIDQDFQTVNVLLVPLSFVHEIHATYITDIDKRDLARHLKYCQSPETVENVIIVDNVIAQLEPLSVASAATINDQITTLYFDLRDGTDFIEQWISQLFEVAITVNEANQSNIPDVTIEDKHQHQHQHGVIPYKPQVSVIGYNSKKFDMNLLLKHLLKNKTKIQYMGSTTQAKQTVLSHQDYDFDLRFIDKLSFIQPNNTLKQFVEKFGTKGIKLTKGIFPHGSFNYDNYKLVLSQSEAFTKEDFYDKLNNKNISDEDYEQYCNDSINFENIWGYLKHYNIRDVTCMINPINHLIQITWEEKVDMLGYISLAQIASQIKYKYCYDKFDINASYNIVNGFEQFEVIQY</sequence>
<gene>
    <name evidence="2" type="ORF">EZS28_020351</name>
</gene>
<name>A0A5J4VPD3_9EUKA</name>
<organism evidence="2 3">
    <name type="scientific">Streblomastix strix</name>
    <dbReference type="NCBI Taxonomy" id="222440"/>
    <lineage>
        <taxon>Eukaryota</taxon>
        <taxon>Metamonada</taxon>
        <taxon>Preaxostyla</taxon>
        <taxon>Oxymonadida</taxon>
        <taxon>Streblomastigidae</taxon>
        <taxon>Streblomastix</taxon>
    </lineage>
</organism>
<accession>A0A5J4VPD3</accession>